<proteinExistence type="predicted"/>
<evidence type="ECO:0000313" key="2">
    <source>
        <dbReference type="Proteomes" id="UP000183454"/>
    </source>
</evidence>
<dbReference type="RefSeq" id="WP_074667702.1">
    <property type="nucleotide sequence ID" value="NZ_FNNH01000042.1"/>
</dbReference>
<evidence type="ECO:0000313" key="1">
    <source>
        <dbReference type="EMBL" id="SDW95872.1"/>
    </source>
</evidence>
<name>A0A1H2XSG2_9PROT</name>
<gene>
    <name evidence="1" type="ORF">SAMN05421882_104220</name>
</gene>
<organism evidence="1 2">
    <name type="scientific">Nitrosomonas communis</name>
    <dbReference type="NCBI Taxonomy" id="44574"/>
    <lineage>
        <taxon>Bacteria</taxon>
        <taxon>Pseudomonadati</taxon>
        <taxon>Pseudomonadota</taxon>
        <taxon>Betaproteobacteria</taxon>
        <taxon>Nitrosomonadales</taxon>
        <taxon>Nitrosomonadaceae</taxon>
        <taxon>Nitrosomonas</taxon>
    </lineage>
</organism>
<dbReference type="EMBL" id="FNNH01000042">
    <property type="protein sequence ID" value="SDW95872.1"/>
    <property type="molecule type" value="Genomic_DNA"/>
</dbReference>
<accession>A0A1H2XSG2</accession>
<sequence>MDIINMVFSFLIGTAVGIIIAHSWRAHVVSQAVTKIKNIFDRLWHQHPKLLQEMKQDMDNPDYKFQREFYILNKKQRFNLNLPKPCLAYFKEEHDGLQDQLKTLEDYGFVSKVTESNKNNFTKYQFREKFVELLRNKQT</sequence>
<reference evidence="1 2" key="1">
    <citation type="submission" date="2016-10" db="EMBL/GenBank/DDBJ databases">
        <authorList>
            <person name="de Groot N.N."/>
        </authorList>
    </citation>
    <scope>NUCLEOTIDE SEQUENCE [LARGE SCALE GENOMIC DNA]</scope>
    <source>
        <strain evidence="1 2">Nm110</strain>
    </source>
</reference>
<dbReference type="Proteomes" id="UP000183454">
    <property type="component" value="Unassembled WGS sequence"/>
</dbReference>
<protein>
    <submittedName>
        <fullName evidence="1">Uncharacterized protein</fullName>
    </submittedName>
</protein>
<dbReference type="AlphaFoldDB" id="A0A1H2XSG2"/>